<dbReference type="Proteomes" id="UP000070263">
    <property type="component" value="Unassembled WGS sequence"/>
</dbReference>
<evidence type="ECO:0000313" key="1">
    <source>
        <dbReference type="EMBL" id="KXB05337.1"/>
    </source>
</evidence>
<gene>
    <name evidence="1" type="ORF">AKJ51_05140</name>
</gene>
<dbReference type="GO" id="GO:0008675">
    <property type="term" value="F:2-dehydro-3-deoxy-phosphogluconate aldolase activity"/>
    <property type="evidence" value="ECO:0007669"/>
    <property type="project" value="UniProtKB-ARBA"/>
</dbReference>
<dbReference type="SUPFAM" id="SSF51569">
    <property type="entry name" value="Aldolase"/>
    <property type="match status" value="1"/>
</dbReference>
<dbReference type="InterPro" id="IPR013785">
    <property type="entry name" value="Aldolase_TIM"/>
</dbReference>
<comment type="caution">
    <text evidence="1">The sequence shown here is derived from an EMBL/GenBank/DDBJ whole genome shotgun (WGS) entry which is preliminary data.</text>
</comment>
<reference evidence="1 2" key="1">
    <citation type="journal article" date="2016" name="Sci. Rep.">
        <title>Metabolic traits of an uncultured archaeal lineage -MSBL1- from brine pools of the Red Sea.</title>
        <authorList>
            <person name="Mwirichia R."/>
            <person name="Alam I."/>
            <person name="Rashid M."/>
            <person name="Vinu M."/>
            <person name="Ba-Alawi W."/>
            <person name="Anthony Kamau A."/>
            <person name="Kamanda Ngugi D."/>
            <person name="Goker M."/>
            <person name="Klenk H.P."/>
            <person name="Bajic V."/>
            <person name="Stingl U."/>
        </authorList>
    </citation>
    <scope>NUCLEOTIDE SEQUENCE [LARGE SCALE GENOMIC DNA]</scope>
    <source>
        <strain evidence="1">SCGC-AAA382A20</strain>
    </source>
</reference>
<proteinExistence type="predicted"/>
<organism evidence="1 2">
    <name type="scientific">candidate division MSBL1 archaeon SCGC-AAA382A20</name>
    <dbReference type="NCBI Taxonomy" id="1698280"/>
    <lineage>
        <taxon>Archaea</taxon>
        <taxon>Methanobacteriati</taxon>
        <taxon>Methanobacteriota</taxon>
        <taxon>candidate division MSBL1</taxon>
    </lineage>
</organism>
<dbReference type="Pfam" id="PF00701">
    <property type="entry name" value="DHDPS"/>
    <property type="match status" value="1"/>
</dbReference>
<name>A0A133VFY8_9EURY</name>
<evidence type="ECO:0000313" key="2">
    <source>
        <dbReference type="Proteomes" id="UP000070263"/>
    </source>
</evidence>
<keyword evidence="2" id="KW-1185">Reference proteome</keyword>
<accession>A0A133VFY8</accession>
<dbReference type="AlphaFoldDB" id="A0A133VFY8"/>
<dbReference type="Gene3D" id="3.20.20.70">
    <property type="entry name" value="Aldolase class I"/>
    <property type="match status" value="1"/>
</dbReference>
<dbReference type="EMBL" id="LHYE01000101">
    <property type="protein sequence ID" value="KXB05337.1"/>
    <property type="molecule type" value="Genomic_DNA"/>
</dbReference>
<dbReference type="InterPro" id="IPR002220">
    <property type="entry name" value="DapA-like"/>
</dbReference>
<evidence type="ECO:0008006" key="3">
    <source>
        <dbReference type="Google" id="ProtNLM"/>
    </source>
</evidence>
<protein>
    <recommendedName>
        <fullName evidence="3">Dihydrodipicolinate synthase</fullName>
    </recommendedName>
</protein>
<sequence length="136" mass="14851">MFRKFSEGFITAIGTPLDESGEVMKESLEQHVQDQVDNGIDGILCMGTMGMQPIVRATVFPQVAKTVADLDIEAPVMVGCMDNSIGRVKDRIRSLQDCDIDGIALTTPPLFRAISKGSPSFLVRDCRFLSVSRISV</sequence>